<sequence>MRYRFLQRCSKTSYIAAAVTLLVFCYLKFGLNGPDLGSDNEDDPSINFPIARVEATRSLNVAIVIIVGDIQKARHDYRVAINTLECYAAMHNYPLKILSTESFSEVCSQKDFMFRRHCVVAEVLKESEWVLFIDADSAVVNPEILIEQYIDPRYDITLYDRFVNWEIAAGSYIVRNTPWAINFLKEFADFEKKLPESFHGTDNGAVHAFLQQNFMPSLKEHARVCMRIWENSQSFKTLFLYEACIRSVMGDVRDLGKVRILEKGRGWLRDVWLADSQWSAERDFILHGLKEENLVKNSNIFRNILIPQFSWRNPLKENLNINECARRTQIWPYEESLRVSREIVEDHMRKRFVQVEKDRWNTLSNVARFI</sequence>
<dbReference type="Gene3D" id="3.90.550.10">
    <property type="entry name" value="Spore Coat Polysaccharide Biosynthesis Protein SpsA, Chain A"/>
    <property type="match status" value="1"/>
</dbReference>
<reference evidence="2" key="1">
    <citation type="submission" date="2020-10" db="EMBL/GenBank/DDBJ databases">
        <authorList>
            <person name="Kikuchi T."/>
        </authorList>
    </citation>
    <scope>NUCLEOTIDE SEQUENCE</scope>
    <source>
        <strain evidence="2">NKZ352</strain>
    </source>
</reference>
<dbReference type="InterPro" id="IPR029044">
    <property type="entry name" value="Nucleotide-diphossugar_trans"/>
</dbReference>
<dbReference type="AlphaFoldDB" id="A0A8S1H663"/>
<keyword evidence="3" id="KW-1185">Reference proteome</keyword>
<keyword evidence="1" id="KW-0812">Transmembrane</keyword>
<evidence type="ECO:0008006" key="4">
    <source>
        <dbReference type="Google" id="ProtNLM"/>
    </source>
</evidence>
<evidence type="ECO:0000313" key="3">
    <source>
        <dbReference type="Proteomes" id="UP000835052"/>
    </source>
</evidence>
<dbReference type="InterPro" id="IPR004988">
    <property type="entry name" value="DUF273"/>
</dbReference>
<dbReference type="OrthoDB" id="407658at2759"/>
<protein>
    <recommendedName>
        <fullName evidence="4">Nucleotide-diphospho-sugar transferase domain-containing protein</fullName>
    </recommendedName>
</protein>
<organism evidence="2 3">
    <name type="scientific">Caenorhabditis auriculariae</name>
    <dbReference type="NCBI Taxonomy" id="2777116"/>
    <lineage>
        <taxon>Eukaryota</taxon>
        <taxon>Metazoa</taxon>
        <taxon>Ecdysozoa</taxon>
        <taxon>Nematoda</taxon>
        <taxon>Chromadorea</taxon>
        <taxon>Rhabditida</taxon>
        <taxon>Rhabditina</taxon>
        <taxon>Rhabditomorpha</taxon>
        <taxon>Rhabditoidea</taxon>
        <taxon>Rhabditidae</taxon>
        <taxon>Peloderinae</taxon>
        <taxon>Caenorhabditis</taxon>
    </lineage>
</organism>
<dbReference type="EMBL" id="CAJGYM010000018">
    <property type="protein sequence ID" value="CAD6190924.1"/>
    <property type="molecule type" value="Genomic_DNA"/>
</dbReference>
<accession>A0A8S1H663</accession>
<dbReference type="Pfam" id="PF03314">
    <property type="entry name" value="DUF273"/>
    <property type="match status" value="1"/>
</dbReference>
<dbReference type="Proteomes" id="UP000835052">
    <property type="component" value="Unassembled WGS sequence"/>
</dbReference>
<proteinExistence type="predicted"/>
<comment type="caution">
    <text evidence="2">The sequence shown here is derived from an EMBL/GenBank/DDBJ whole genome shotgun (WGS) entry which is preliminary data.</text>
</comment>
<evidence type="ECO:0000256" key="1">
    <source>
        <dbReference type="SAM" id="Phobius"/>
    </source>
</evidence>
<name>A0A8S1H663_9PELO</name>
<dbReference type="PANTHER" id="PTHR31562">
    <property type="entry name" value="PROTEIN CBG18972"/>
    <property type="match status" value="1"/>
</dbReference>
<keyword evidence="1" id="KW-1133">Transmembrane helix</keyword>
<gene>
    <name evidence="2" type="ORF">CAUJ_LOCUS6843</name>
</gene>
<evidence type="ECO:0000313" key="2">
    <source>
        <dbReference type="EMBL" id="CAD6190924.1"/>
    </source>
</evidence>
<keyword evidence="1" id="KW-0472">Membrane</keyword>
<dbReference type="PANTHER" id="PTHR31562:SF9">
    <property type="entry name" value="GLYCOSYLTRANSFERASE FAMILY 8 PROTEIN"/>
    <property type="match status" value="1"/>
</dbReference>
<feature type="transmembrane region" description="Helical" evidence="1">
    <location>
        <begin position="12"/>
        <end position="31"/>
    </location>
</feature>